<evidence type="ECO:0000313" key="1">
    <source>
        <dbReference type="EMBL" id="MCD9643744.1"/>
    </source>
</evidence>
<gene>
    <name evidence="1" type="ORF">HAX54_031413</name>
</gene>
<reference evidence="1 2" key="1">
    <citation type="journal article" date="2021" name="BMC Genomics">
        <title>Datura genome reveals duplications of psychoactive alkaloid biosynthetic genes and high mutation rate following tissue culture.</title>
        <authorList>
            <person name="Rajewski A."/>
            <person name="Carter-House D."/>
            <person name="Stajich J."/>
            <person name="Litt A."/>
        </authorList>
    </citation>
    <scope>NUCLEOTIDE SEQUENCE [LARGE SCALE GENOMIC DNA]</scope>
    <source>
        <strain evidence="1">AR-01</strain>
    </source>
</reference>
<accession>A0ABS8VAH1</accession>
<name>A0ABS8VAH1_DATST</name>
<proteinExistence type="predicted"/>
<feature type="non-terminal residue" evidence="1">
    <location>
        <position position="1"/>
    </location>
</feature>
<organism evidence="1 2">
    <name type="scientific">Datura stramonium</name>
    <name type="common">Jimsonweed</name>
    <name type="synonym">Common thornapple</name>
    <dbReference type="NCBI Taxonomy" id="4076"/>
    <lineage>
        <taxon>Eukaryota</taxon>
        <taxon>Viridiplantae</taxon>
        <taxon>Streptophyta</taxon>
        <taxon>Embryophyta</taxon>
        <taxon>Tracheophyta</taxon>
        <taxon>Spermatophyta</taxon>
        <taxon>Magnoliopsida</taxon>
        <taxon>eudicotyledons</taxon>
        <taxon>Gunneridae</taxon>
        <taxon>Pentapetalae</taxon>
        <taxon>asterids</taxon>
        <taxon>lamiids</taxon>
        <taxon>Solanales</taxon>
        <taxon>Solanaceae</taxon>
        <taxon>Solanoideae</taxon>
        <taxon>Datureae</taxon>
        <taxon>Datura</taxon>
    </lineage>
</organism>
<keyword evidence="2" id="KW-1185">Reference proteome</keyword>
<evidence type="ECO:0000313" key="2">
    <source>
        <dbReference type="Proteomes" id="UP000823775"/>
    </source>
</evidence>
<sequence length="56" mass="6299">TSTVLDMVVISQASKFPANVFEYLPTYSQIKEAICDQIAVSSLFQLYGFVQHLDLE</sequence>
<dbReference type="Proteomes" id="UP000823775">
    <property type="component" value="Unassembled WGS sequence"/>
</dbReference>
<protein>
    <submittedName>
        <fullName evidence="1">Uncharacterized protein</fullName>
    </submittedName>
</protein>
<comment type="caution">
    <text evidence="1">The sequence shown here is derived from an EMBL/GenBank/DDBJ whole genome shotgun (WGS) entry which is preliminary data.</text>
</comment>
<dbReference type="EMBL" id="JACEIK010003983">
    <property type="protein sequence ID" value="MCD9643744.1"/>
    <property type="molecule type" value="Genomic_DNA"/>
</dbReference>